<evidence type="ECO:0000313" key="2">
    <source>
        <dbReference type="Proteomes" id="UP001055879"/>
    </source>
</evidence>
<dbReference type="Proteomes" id="UP001055879">
    <property type="component" value="Linkage Group LG06"/>
</dbReference>
<reference evidence="2" key="1">
    <citation type="journal article" date="2022" name="Mol. Ecol. Resour.">
        <title>The genomes of chicory, endive, great burdock and yacon provide insights into Asteraceae palaeo-polyploidization history and plant inulin production.</title>
        <authorList>
            <person name="Fan W."/>
            <person name="Wang S."/>
            <person name="Wang H."/>
            <person name="Wang A."/>
            <person name="Jiang F."/>
            <person name="Liu H."/>
            <person name="Zhao H."/>
            <person name="Xu D."/>
            <person name="Zhang Y."/>
        </authorList>
    </citation>
    <scope>NUCLEOTIDE SEQUENCE [LARGE SCALE GENOMIC DNA]</scope>
    <source>
        <strain evidence="2">cv. Niubang</strain>
    </source>
</reference>
<keyword evidence="2" id="KW-1185">Reference proteome</keyword>
<comment type="caution">
    <text evidence="1">The sequence shown here is derived from an EMBL/GenBank/DDBJ whole genome shotgun (WGS) entry which is preliminary data.</text>
</comment>
<proteinExistence type="predicted"/>
<name>A0ACB9BC62_ARCLA</name>
<dbReference type="EMBL" id="CM042052">
    <property type="protein sequence ID" value="KAI3719371.1"/>
    <property type="molecule type" value="Genomic_DNA"/>
</dbReference>
<evidence type="ECO:0000313" key="1">
    <source>
        <dbReference type="EMBL" id="KAI3719371.1"/>
    </source>
</evidence>
<reference evidence="1 2" key="2">
    <citation type="journal article" date="2022" name="Mol. Ecol. Resour.">
        <title>The genomes of chicory, endive, great burdock and yacon provide insights into Asteraceae paleo-polyploidization history and plant inulin production.</title>
        <authorList>
            <person name="Fan W."/>
            <person name="Wang S."/>
            <person name="Wang H."/>
            <person name="Wang A."/>
            <person name="Jiang F."/>
            <person name="Liu H."/>
            <person name="Zhao H."/>
            <person name="Xu D."/>
            <person name="Zhang Y."/>
        </authorList>
    </citation>
    <scope>NUCLEOTIDE SEQUENCE [LARGE SCALE GENOMIC DNA]</scope>
    <source>
        <strain evidence="2">cv. Niubang</strain>
    </source>
</reference>
<protein>
    <submittedName>
        <fullName evidence="1">Uncharacterized protein</fullName>
    </submittedName>
</protein>
<accession>A0ACB9BC62</accession>
<organism evidence="1 2">
    <name type="scientific">Arctium lappa</name>
    <name type="common">Greater burdock</name>
    <name type="synonym">Lappa major</name>
    <dbReference type="NCBI Taxonomy" id="4217"/>
    <lineage>
        <taxon>Eukaryota</taxon>
        <taxon>Viridiplantae</taxon>
        <taxon>Streptophyta</taxon>
        <taxon>Embryophyta</taxon>
        <taxon>Tracheophyta</taxon>
        <taxon>Spermatophyta</taxon>
        <taxon>Magnoliopsida</taxon>
        <taxon>eudicotyledons</taxon>
        <taxon>Gunneridae</taxon>
        <taxon>Pentapetalae</taxon>
        <taxon>asterids</taxon>
        <taxon>campanulids</taxon>
        <taxon>Asterales</taxon>
        <taxon>Asteraceae</taxon>
        <taxon>Carduoideae</taxon>
        <taxon>Cardueae</taxon>
        <taxon>Arctiinae</taxon>
        <taxon>Arctium</taxon>
    </lineage>
</organism>
<gene>
    <name evidence="1" type="ORF">L6452_20268</name>
</gene>
<sequence>MADLMEEQIERLMRVVIDGGSGRRLRKRVEWWRWGWWRWGWPQGQISPLLLHNYCFTISTLFFLKLERFTHSFCPQTCSLVDKGTEQILLEYIVQVQILFVLFI</sequence>